<evidence type="ECO:0000256" key="3">
    <source>
        <dbReference type="ARBA" id="ARBA00022452"/>
    </source>
</evidence>
<evidence type="ECO:0000256" key="8">
    <source>
        <dbReference type="PROSITE-ProRule" id="PRU01360"/>
    </source>
</evidence>
<dbReference type="Pfam" id="PF07715">
    <property type="entry name" value="Plug"/>
    <property type="match status" value="1"/>
</dbReference>
<comment type="caution">
    <text evidence="13">The sequence shown here is derived from an EMBL/GenBank/DDBJ whole genome shotgun (WGS) entry which is preliminary data.</text>
</comment>
<keyword evidence="4 8" id="KW-0812">Transmembrane</keyword>
<evidence type="ECO:0000259" key="12">
    <source>
        <dbReference type="Pfam" id="PF07715"/>
    </source>
</evidence>
<dbReference type="SUPFAM" id="SSF49464">
    <property type="entry name" value="Carboxypeptidase regulatory domain-like"/>
    <property type="match status" value="1"/>
</dbReference>
<feature type="domain" description="TonB-dependent receptor-like beta-barrel" evidence="11">
    <location>
        <begin position="493"/>
        <end position="954"/>
    </location>
</feature>
<feature type="signal peptide" evidence="10">
    <location>
        <begin position="1"/>
        <end position="23"/>
    </location>
</feature>
<dbReference type="Proteomes" id="UP000541352">
    <property type="component" value="Unassembled WGS sequence"/>
</dbReference>
<keyword evidence="6 8" id="KW-0472">Membrane</keyword>
<evidence type="ECO:0000256" key="1">
    <source>
        <dbReference type="ARBA" id="ARBA00004571"/>
    </source>
</evidence>
<gene>
    <name evidence="13" type="ORF">FHS57_000091</name>
</gene>
<organism evidence="13 14">
    <name type="scientific">Runella defluvii</name>
    <dbReference type="NCBI Taxonomy" id="370973"/>
    <lineage>
        <taxon>Bacteria</taxon>
        <taxon>Pseudomonadati</taxon>
        <taxon>Bacteroidota</taxon>
        <taxon>Cytophagia</taxon>
        <taxon>Cytophagales</taxon>
        <taxon>Spirosomataceae</taxon>
        <taxon>Runella</taxon>
    </lineage>
</organism>
<evidence type="ECO:0000256" key="5">
    <source>
        <dbReference type="ARBA" id="ARBA00023077"/>
    </source>
</evidence>
<name>A0A7W5ZFY3_9BACT</name>
<dbReference type="InterPro" id="IPR037066">
    <property type="entry name" value="Plug_dom_sf"/>
</dbReference>
<evidence type="ECO:0000259" key="11">
    <source>
        <dbReference type="Pfam" id="PF00593"/>
    </source>
</evidence>
<keyword evidence="3 8" id="KW-1134">Transmembrane beta strand</keyword>
<dbReference type="InterPro" id="IPR012910">
    <property type="entry name" value="Plug_dom"/>
</dbReference>
<comment type="subcellular location">
    <subcellularLocation>
        <location evidence="1 8">Cell outer membrane</location>
        <topology evidence="1 8">Multi-pass membrane protein</topology>
    </subcellularLocation>
</comment>
<evidence type="ECO:0000256" key="7">
    <source>
        <dbReference type="ARBA" id="ARBA00023237"/>
    </source>
</evidence>
<dbReference type="InterPro" id="IPR000531">
    <property type="entry name" value="Beta-barrel_TonB"/>
</dbReference>
<dbReference type="InterPro" id="IPR008969">
    <property type="entry name" value="CarboxyPept-like_regulatory"/>
</dbReference>
<sequence length="1023" mass="110750">MKKHLPMMLMAGMVLGANSPSTAQLLARAHASASMKTTAAAAQKSLKEALHDLKNHYKSDILFFDRNVSSYSVSMDAVNYSRNLEHNLSKILQNTNLQFKKSHNGSYIIAQKAEKGAMNLGGAPQNSTVESAVPTVEMVQAVDKSISGKVVDAEKGEALPGVSIALKGTNQGVVTDAQGQYKINVPDAGGTLSFSFVGFATQEIAVGSQTQIDVKLVPSVQSLNEVIVSVGSRTSKRTMTDTPLPIDILSAADLRTTGQLTFDKALQYRVPSFNTVNTPVNDATSLLDPYEIRNMGPSRTLILINGKRKNTSALMYIQTSPGRGESGADISAIPQQAIKRVEILRDGASAQYGSDAIAGVMNIILKDKFDYGSATLTTGITHKGDGQHVGVAVNNGSNFGNGYINYTIDFSRTALANRPGTVSAEAEADGNLGFGADLSTVKAFLAKFPDAGNVNGQPENTAAKFLVNGGVPVGENSEFYFNAAYVYKKVNSFANYRTPYWRTTDDGLLTPAGQTYVGYVPTFQGDLNDYNGTMGVRSEKNGWKTDLSFTTGGNKQLYTVSNTRNRSLGKNSPIYFKPGGYAFSHNVGNIDLSKQLSDKLSFAIGSEFRMEKFTVFEGDTSSYVGSGADSFPGTTPNNAGTNTRFNFGGYVDLGYDITPDFLINGTFRAERYSDFGNANVFKISSRYKFNNDKVTIRGSYSTGFRAPLLHQIYQQLAQASFVPGQGIQTKGIVNNVSPQAFALGVPKLTPEKSTNFTLGLGLNPNKNLSITLDYYNIKVKDRIVLGSEIAGTTAGNTALDKILTSNGIVAVSFFSNALNTTTSGLDFVVSQRNLLLGPGKLSVNLAGNYTFENKYTSVKNTKLIADAGKSVFDRTQDALLFSSRPKYKTILGLDYALKKIMFNLNNTLFGPTRFHQNGLDDNTDTEFVPAVVTDLSITIPFTSKATLTLNATNLFSVMPKWDFVDLKTGTRTRFEAKNNVPSAKYWDQYNLITFNGRYSNVTYDGSQFSQLGAIFNASLNFKF</sequence>
<dbReference type="Gene3D" id="2.40.170.20">
    <property type="entry name" value="TonB-dependent receptor, beta-barrel domain"/>
    <property type="match status" value="1"/>
</dbReference>
<keyword evidence="7 8" id="KW-0998">Cell outer membrane</keyword>
<dbReference type="RefSeq" id="WP_229601228.1">
    <property type="nucleotide sequence ID" value="NZ_JACIBY010000001.1"/>
</dbReference>
<dbReference type="GO" id="GO:0009279">
    <property type="term" value="C:cell outer membrane"/>
    <property type="evidence" value="ECO:0007669"/>
    <property type="project" value="UniProtKB-SubCell"/>
</dbReference>
<keyword evidence="10" id="KW-0732">Signal</keyword>
<comment type="similarity">
    <text evidence="8 9">Belongs to the TonB-dependent receptor family.</text>
</comment>
<dbReference type="PANTHER" id="PTHR47234:SF3">
    <property type="entry name" value="SECRETIN_TONB SHORT N-TERMINAL DOMAIN-CONTAINING PROTEIN"/>
    <property type="match status" value="1"/>
</dbReference>
<protein>
    <submittedName>
        <fullName evidence="13">Iron complex outermembrane receptor protein</fullName>
    </submittedName>
</protein>
<evidence type="ECO:0000256" key="4">
    <source>
        <dbReference type="ARBA" id="ARBA00022692"/>
    </source>
</evidence>
<keyword evidence="5 9" id="KW-0798">TonB box</keyword>
<evidence type="ECO:0000256" key="6">
    <source>
        <dbReference type="ARBA" id="ARBA00023136"/>
    </source>
</evidence>
<evidence type="ECO:0000256" key="2">
    <source>
        <dbReference type="ARBA" id="ARBA00022448"/>
    </source>
</evidence>
<dbReference type="EMBL" id="JACIBY010000001">
    <property type="protein sequence ID" value="MBB3836109.1"/>
    <property type="molecule type" value="Genomic_DNA"/>
</dbReference>
<dbReference type="Gene3D" id="2.170.130.10">
    <property type="entry name" value="TonB-dependent receptor, plug domain"/>
    <property type="match status" value="1"/>
</dbReference>
<dbReference type="Gene3D" id="2.60.40.1120">
    <property type="entry name" value="Carboxypeptidase-like, regulatory domain"/>
    <property type="match status" value="1"/>
</dbReference>
<dbReference type="AlphaFoldDB" id="A0A7W5ZFY3"/>
<accession>A0A7W5ZFY3</accession>
<dbReference type="InterPro" id="IPR039426">
    <property type="entry name" value="TonB-dep_rcpt-like"/>
</dbReference>
<proteinExistence type="inferred from homology"/>
<reference evidence="13 14" key="1">
    <citation type="submission" date="2020-08" db="EMBL/GenBank/DDBJ databases">
        <title>Genomic Encyclopedia of Type Strains, Phase IV (KMG-IV): sequencing the most valuable type-strain genomes for metagenomic binning, comparative biology and taxonomic classification.</title>
        <authorList>
            <person name="Goeker M."/>
        </authorList>
    </citation>
    <scope>NUCLEOTIDE SEQUENCE [LARGE SCALE GENOMIC DNA]</scope>
    <source>
        <strain evidence="13 14">DSM 17976</strain>
    </source>
</reference>
<evidence type="ECO:0000313" key="13">
    <source>
        <dbReference type="EMBL" id="MBB3836109.1"/>
    </source>
</evidence>
<dbReference type="PROSITE" id="PS52016">
    <property type="entry name" value="TONB_DEPENDENT_REC_3"/>
    <property type="match status" value="1"/>
</dbReference>
<feature type="domain" description="TonB-dependent receptor plug" evidence="12">
    <location>
        <begin position="240"/>
        <end position="360"/>
    </location>
</feature>
<dbReference type="Pfam" id="PF13715">
    <property type="entry name" value="CarbopepD_reg_2"/>
    <property type="match status" value="1"/>
</dbReference>
<dbReference type="Pfam" id="PF00593">
    <property type="entry name" value="TonB_dep_Rec_b-barrel"/>
    <property type="match status" value="1"/>
</dbReference>
<dbReference type="SUPFAM" id="SSF56935">
    <property type="entry name" value="Porins"/>
    <property type="match status" value="1"/>
</dbReference>
<evidence type="ECO:0000313" key="14">
    <source>
        <dbReference type="Proteomes" id="UP000541352"/>
    </source>
</evidence>
<feature type="chain" id="PRO_5030673604" evidence="10">
    <location>
        <begin position="24"/>
        <end position="1023"/>
    </location>
</feature>
<dbReference type="PANTHER" id="PTHR47234">
    <property type="match status" value="1"/>
</dbReference>
<dbReference type="InterPro" id="IPR036942">
    <property type="entry name" value="Beta-barrel_TonB_sf"/>
</dbReference>
<evidence type="ECO:0000256" key="10">
    <source>
        <dbReference type="SAM" id="SignalP"/>
    </source>
</evidence>
<keyword evidence="13" id="KW-0675">Receptor</keyword>
<keyword evidence="14" id="KW-1185">Reference proteome</keyword>
<keyword evidence="2 8" id="KW-0813">Transport</keyword>
<evidence type="ECO:0000256" key="9">
    <source>
        <dbReference type="RuleBase" id="RU003357"/>
    </source>
</evidence>